<evidence type="ECO:0000313" key="1">
    <source>
        <dbReference type="EMBL" id="KAI2385638.1"/>
    </source>
</evidence>
<proteinExistence type="predicted"/>
<reference evidence="1" key="1">
    <citation type="journal article" date="2022" name="bioRxiv">
        <title>Population genetic analysis of Ophidiomyces ophidiicola, the causative agent of snake fungal disease, indicates recent introductions to the USA.</title>
        <authorList>
            <person name="Ladner J.T."/>
            <person name="Palmer J.M."/>
            <person name="Ettinger C.L."/>
            <person name="Stajich J.E."/>
            <person name="Farrell T.M."/>
            <person name="Glorioso B.M."/>
            <person name="Lawson B."/>
            <person name="Price S.J."/>
            <person name="Stengle A.G."/>
            <person name="Grear D.A."/>
            <person name="Lorch J.M."/>
        </authorList>
    </citation>
    <scope>NUCLEOTIDE SEQUENCE</scope>
    <source>
        <strain evidence="1">NWHC 24266-5</strain>
    </source>
</reference>
<sequence length="466" mass="52723">MLEDVPKFDLESYIANYSGRTRFSRLYFIGNCCSPLAVEALNMAILEARSGKDITNYQKAVGVLAAVAPLEAEATLDMVWVEQTLKNVKADTDRLEHELKGYKNNLIKESIRMGNEDLGQHYHEIGDLGAASKAYSRMREYCTTTSHIVSMLFNNINVAIDRRDWLSVQSNVYRLRNIQFKADDEAKSKAKMWASLGLSQLATGAYFSAAISFVSVDPILGDTYKQVISANDVTIYGGLCALASMDRTDLINHVLENKSFRSFLELEPHIRRAISFFCGSKFRPCLDILESYRTDYLLDIYLQKHVYRLYEHIRNKAIQQYVIPFSRITLPAMATTFSSDEIMTSTDDVKETESPFVTELLTLIQDGVLDARVDLEKRVLVTKRPNIHLEKHSTALLMVTDYLDNAHVQLLRLNLLHSGLEVPESQVCGPRAETLGVSGLEREEAPGDFAWKAFTSKFHMDSRGNR</sequence>
<gene>
    <name evidence="1" type="ORF">LOY88_004019</name>
</gene>
<comment type="caution">
    <text evidence="1">The sequence shown here is derived from an EMBL/GenBank/DDBJ whole genome shotgun (WGS) entry which is preliminary data.</text>
</comment>
<accession>A0ACB8UVN3</accession>
<dbReference type="EMBL" id="JALBCA010000056">
    <property type="protein sequence ID" value="KAI2385638.1"/>
    <property type="molecule type" value="Genomic_DNA"/>
</dbReference>
<name>A0ACB8UVN3_9EURO</name>
<protein>
    <submittedName>
        <fullName evidence="1">Uncharacterized protein</fullName>
    </submittedName>
</protein>
<organism evidence="1">
    <name type="scientific">Ophidiomyces ophidiicola</name>
    <dbReference type="NCBI Taxonomy" id="1387563"/>
    <lineage>
        <taxon>Eukaryota</taxon>
        <taxon>Fungi</taxon>
        <taxon>Dikarya</taxon>
        <taxon>Ascomycota</taxon>
        <taxon>Pezizomycotina</taxon>
        <taxon>Eurotiomycetes</taxon>
        <taxon>Eurotiomycetidae</taxon>
        <taxon>Onygenales</taxon>
        <taxon>Onygenaceae</taxon>
        <taxon>Ophidiomyces</taxon>
    </lineage>
</organism>